<feature type="region of interest" description="Disordered" evidence="4">
    <location>
        <begin position="427"/>
        <end position="480"/>
    </location>
</feature>
<dbReference type="RefSeq" id="WP_184168640.1">
    <property type="nucleotide sequence ID" value="NZ_JACHLN010000003.1"/>
</dbReference>
<name>A0A7W7K3T7_9SPHN</name>
<dbReference type="GO" id="GO:0009424">
    <property type="term" value="C:bacterial-type flagellum hook"/>
    <property type="evidence" value="ECO:0007669"/>
    <property type="project" value="InterPro"/>
</dbReference>
<comment type="function">
    <text evidence="1">Controls the length of the flagellar hook.</text>
</comment>
<feature type="compositionally biased region" description="Low complexity" evidence="4">
    <location>
        <begin position="166"/>
        <end position="177"/>
    </location>
</feature>
<dbReference type="EMBL" id="JACHLN010000003">
    <property type="protein sequence ID" value="MBB4840141.1"/>
    <property type="molecule type" value="Genomic_DNA"/>
</dbReference>
<evidence type="ECO:0000259" key="5">
    <source>
        <dbReference type="Pfam" id="PF02120"/>
    </source>
</evidence>
<evidence type="ECO:0000256" key="3">
    <source>
        <dbReference type="ARBA" id="ARBA00022795"/>
    </source>
</evidence>
<evidence type="ECO:0000256" key="4">
    <source>
        <dbReference type="SAM" id="MobiDB-lite"/>
    </source>
</evidence>
<sequence length="480" mass="47781">MQINTIGSPTGLFGAGGAIPAAGGIGFAALLGAPANPAAQPAAGLTPPLAANDTLAPATPLSMAQLLTTAAPLAPTAGAAVAMPEAPLDAAVPTATAPVVQLPTEVQPETDMMPVPVATPVTAEPAAPAPTGDKPPAPIVDAKPAAGSKPVLAEPAPETVVPAKTQGEAEGEVQAEQPADAPKIPVKRGSRQTDGAEKQGEIDPAATPDAAPVAGDIAAVAIVQAPVRGEVAVKPQPTATRQIGEVATGGRKADAAHAAASDAPGADTATVADKASSAVSAITGKQGKNDNAAGSDERGQAPAFTLRPDAAPSHAAPTHAATDPARAQTAPAAVAAEPVVAARPGHLGQQMGVEIARKVEAGEDTLRVRLSPDNLGKVEVTLSFDDGGKLHATVRAESAHALDLLRQDMPDLGRSLDQAGIRTDAQSFRFESRSEGGNAQSQQQQGQNASGNQLAGTDETDTNDTAYRSIRGDGQVDLLA</sequence>
<feature type="domain" description="Flagellar hook-length control protein-like C-terminal" evidence="5">
    <location>
        <begin position="356"/>
        <end position="433"/>
    </location>
</feature>
<dbReference type="AlphaFoldDB" id="A0A7W7K3T7"/>
<keyword evidence="6" id="KW-0282">Flagellum</keyword>
<evidence type="ECO:0000256" key="2">
    <source>
        <dbReference type="ARBA" id="ARBA00009149"/>
    </source>
</evidence>
<evidence type="ECO:0000313" key="7">
    <source>
        <dbReference type="Proteomes" id="UP000575241"/>
    </source>
</evidence>
<dbReference type="GO" id="GO:0044780">
    <property type="term" value="P:bacterial-type flagellum assembly"/>
    <property type="evidence" value="ECO:0007669"/>
    <property type="project" value="InterPro"/>
</dbReference>
<dbReference type="PRINTS" id="PR01007">
    <property type="entry name" value="FLGHOOKFLIK"/>
</dbReference>
<feature type="compositionally biased region" description="Low complexity" evidence="4">
    <location>
        <begin position="435"/>
        <end position="456"/>
    </location>
</feature>
<dbReference type="Proteomes" id="UP000575241">
    <property type="component" value="Unassembled WGS sequence"/>
</dbReference>
<keyword evidence="3" id="KW-1005">Bacterial flagellum biogenesis</keyword>
<feature type="compositionally biased region" description="Low complexity" evidence="4">
    <location>
        <begin position="122"/>
        <end position="131"/>
    </location>
</feature>
<dbReference type="InterPro" id="IPR038610">
    <property type="entry name" value="FliK-like_C_sf"/>
</dbReference>
<dbReference type="Gene3D" id="3.30.750.140">
    <property type="match status" value="1"/>
</dbReference>
<feature type="compositionally biased region" description="Low complexity" evidence="4">
    <location>
        <begin position="256"/>
        <end position="267"/>
    </location>
</feature>
<protein>
    <submittedName>
        <fullName evidence="6">Flagellar hook-length control protein FliK</fullName>
    </submittedName>
</protein>
<accession>A0A7W7K3T7</accession>
<evidence type="ECO:0000256" key="1">
    <source>
        <dbReference type="ARBA" id="ARBA00003944"/>
    </source>
</evidence>
<feature type="compositionally biased region" description="Low complexity" evidence="4">
    <location>
        <begin position="308"/>
        <end position="332"/>
    </location>
</feature>
<comment type="caution">
    <text evidence="6">The sequence shown here is derived from an EMBL/GenBank/DDBJ whole genome shotgun (WGS) entry which is preliminary data.</text>
</comment>
<keyword evidence="6" id="KW-0969">Cilium</keyword>
<reference evidence="6 7" key="1">
    <citation type="submission" date="2020-08" db="EMBL/GenBank/DDBJ databases">
        <title>Functional genomics of gut bacteria from endangered species of beetles.</title>
        <authorList>
            <person name="Carlos-Shanley C."/>
        </authorList>
    </citation>
    <scope>NUCLEOTIDE SEQUENCE [LARGE SCALE GENOMIC DNA]</scope>
    <source>
        <strain evidence="6 7">S00224</strain>
    </source>
</reference>
<dbReference type="InterPro" id="IPR021136">
    <property type="entry name" value="Flagellar_hook_control-like_C"/>
</dbReference>
<proteinExistence type="inferred from homology"/>
<dbReference type="Pfam" id="PF02120">
    <property type="entry name" value="Flg_hook"/>
    <property type="match status" value="1"/>
</dbReference>
<gene>
    <name evidence="6" type="ORF">HNP52_003233</name>
</gene>
<dbReference type="CDD" id="cd17470">
    <property type="entry name" value="T3SS_Flik_C"/>
    <property type="match status" value="1"/>
</dbReference>
<evidence type="ECO:0000313" key="6">
    <source>
        <dbReference type="EMBL" id="MBB4840141.1"/>
    </source>
</evidence>
<feature type="region of interest" description="Disordered" evidence="4">
    <location>
        <begin position="281"/>
        <end position="332"/>
    </location>
</feature>
<organism evidence="6 7">
    <name type="scientific">Sphingomonas kyeonggiensis</name>
    <dbReference type="NCBI Taxonomy" id="1268553"/>
    <lineage>
        <taxon>Bacteria</taxon>
        <taxon>Pseudomonadati</taxon>
        <taxon>Pseudomonadota</taxon>
        <taxon>Alphaproteobacteria</taxon>
        <taxon>Sphingomonadales</taxon>
        <taxon>Sphingomonadaceae</taxon>
        <taxon>Sphingomonas</taxon>
    </lineage>
</organism>
<dbReference type="InterPro" id="IPR001635">
    <property type="entry name" value="Flag_hook_Flik"/>
</dbReference>
<feature type="region of interest" description="Disordered" evidence="4">
    <location>
        <begin position="122"/>
        <end position="210"/>
    </location>
</feature>
<keyword evidence="7" id="KW-1185">Reference proteome</keyword>
<keyword evidence="6" id="KW-0966">Cell projection</keyword>
<feature type="region of interest" description="Disordered" evidence="4">
    <location>
        <begin position="233"/>
        <end position="267"/>
    </location>
</feature>
<comment type="similarity">
    <text evidence="2">Belongs to the FliK family.</text>
</comment>